<evidence type="ECO:0000313" key="4">
    <source>
        <dbReference type="Proteomes" id="UP001220238"/>
    </source>
</evidence>
<gene>
    <name evidence="3" type="ORF">P2W56_08485</name>
</gene>
<dbReference type="RefSeq" id="WP_038625670.1">
    <property type="nucleotide sequence ID" value="NZ_CP046975.1"/>
</dbReference>
<reference evidence="3" key="1">
    <citation type="submission" date="2023-03" db="EMBL/GenBank/DDBJ databases">
        <title>Corynebacterium amycolatum SB-1.</title>
        <authorList>
            <person name="Jo H."/>
        </authorList>
    </citation>
    <scope>NUCLEOTIDE SEQUENCE</scope>
    <source>
        <strain evidence="3">SB-1</strain>
    </source>
</reference>
<dbReference type="GeneID" id="92768787"/>
<feature type="compositionally biased region" description="Polar residues" evidence="1">
    <location>
        <begin position="42"/>
        <end position="68"/>
    </location>
</feature>
<feature type="compositionally biased region" description="Polar residues" evidence="1">
    <location>
        <begin position="100"/>
        <end position="110"/>
    </location>
</feature>
<evidence type="ECO:0000256" key="1">
    <source>
        <dbReference type="SAM" id="MobiDB-lite"/>
    </source>
</evidence>
<evidence type="ECO:0000313" key="3">
    <source>
        <dbReference type="EMBL" id="WET43462.1"/>
    </source>
</evidence>
<dbReference type="Proteomes" id="UP001220238">
    <property type="component" value="Chromosome"/>
</dbReference>
<dbReference type="EMBL" id="CP120206">
    <property type="protein sequence ID" value="WET43462.1"/>
    <property type="molecule type" value="Genomic_DNA"/>
</dbReference>
<proteinExistence type="predicted"/>
<keyword evidence="2" id="KW-0732">Signal</keyword>
<dbReference type="AlphaFoldDB" id="A0AB38XU23"/>
<name>A0AB38XU23_CORAY</name>
<sequence length="235" mass="23865">MTPTNTHHTFASRRALIAGILATTALTFTACSQNDGAVTSQSAADTATMTQTDGNASNANSENRPNPTGSNSDAGGSNNGGAAGNSDDTSDDANSSETAPSQNGGQTNGDTETTSSSSSENADIGQAMRDIIYSNSSPGTTFTGGEEMTVCVYGDGYRTNLVVAGPNTSCEFATEVFHQQTDGLNATADNIRDNLKPNIQATSPATGQTYDVSCGTQGDGVVACSGGNDARIYIN</sequence>
<evidence type="ECO:0000256" key="2">
    <source>
        <dbReference type="SAM" id="SignalP"/>
    </source>
</evidence>
<feature type="compositionally biased region" description="Low complexity" evidence="1">
    <location>
        <begin position="111"/>
        <end position="120"/>
    </location>
</feature>
<protein>
    <recommendedName>
        <fullName evidence="5">Secreted protein</fullName>
    </recommendedName>
</protein>
<feature type="region of interest" description="Disordered" evidence="1">
    <location>
        <begin position="42"/>
        <end position="122"/>
    </location>
</feature>
<feature type="chain" id="PRO_5044269797" description="Secreted protein" evidence="2">
    <location>
        <begin position="31"/>
        <end position="235"/>
    </location>
</feature>
<accession>A0AB38XU23</accession>
<feature type="signal peptide" evidence="2">
    <location>
        <begin position="1"/>
        <end position="30"/>
    </location>
</feature>
<organism evidence="3 4">
    <name type="scientific">Corynebacterium amycolatum</name>
    <dbReference type="NCBI Taxonomy" id="43765"/>
    <lineage>
        <taxon>Bacteria</taxon>
        <taxon>Bacillati</taxon>
        <taxon>Actinomycetota</taxon>
        <taxon>Actinomycetes</taxon>
        <taxon>Mycobacteriales</taxon>
        <taxon>Corynebacteriaceae</taxon>
        <taxon>Corynebacterium</taxon>
    </lineage>
</organism>
<feature type="compositionally biased region" description="Low complexity" evidence="1">
    <location>
        <begin position="84"/>
        <end position="99"/>
    </location>
</feature>
<evidence type="ECO:0008006" key="5">
    <source>
        <dbReference type="Google" id="ProtNLM"/>
    </source>
</evidence>